<accession>A0A6J6S5M1</accession>
<gene>
    <name evidence="2" type="ORF">UFOPK2579_02515</name>
</gene>
<dbReference type="AlphaFoldDB" id="A0A6J6S5M1"/>
<organism evidence="2">
    <name type="scientific">freshwater metagenome</name>
    <dbReference type="NCBI Taxonomy" id="449393"/>
    <lineage>
        <taxon>unclassified sequences</taxon>
        <taxon>metagenomes</taxon>
        <taxon>ecological metagenomes</taxon>
    </lineage>
</organism>
<feature type="compositionally biased region" description="Basic and acidic residues" evidence="1">
    <location>
        <begin position="526"/>
        <end position="540"/>
    </location>
</feature>
<evidence type="ECO:0000256" key="1">
    <source>
        <dbReference type="SAM" id="MobiDB-lite"/>
    </source>
</evidence>
<sequence>MFRTVAGLTALAALAVPLASSAPTVAAPAAAPLSCLTPVAAHEPPCNPHLALSGWGASHRGSYASGSSPYPAPHAGDDVALDRVSFPGTPLSAPISITFTAPYADGGRAAWMSTVLQSSLYKVDVATGDIIDSVTPPPAADTIGISGAYNVLDRDGHFFVGRGTSIEVYADEVPGELTSPIAQVGSLELPPAALCGADDKLVGITMTYDGRVAFATARGVVGVVPRALSRFDADHLRTVNLNEGRCDEADEDLEIVSNSISADESGGIYVVTSQRMNRVQWTGKRIFLKWSARYDVGPAPSGVRLGAGSGSTPDVMGTSRDRDRFVVITDGGPLMKLVLLWRDAVPQGWRPIAPGKDRRIACEVPVTFGDPEATRTISEQSVLTNGYSSVIVNNSLKDESLLDAVPAQLRPLVAAELGGDPDQAPYGMERIDWDPATRTCSVRWVNRDVSIPNAIPTLSTESGLIYGQGQRGGVWGLEGISLRTGKQVLWVQSGPLPTSNSFYAATEVGPDGAVWQGTTGGVDVYRGPDRPDPRMRPFGS</sequence>
<evidence type="ECO:0000313" key="2">
    <source>
        <dbReference type="EMBL" id="CAB4730002.1"/>
    </source>
</evidence>
<reference evidence="2" key="1">
    <citation type="submission" date="2020-05" db="EMBL/GenBank/DDBJ databases">
        <authorList>
            <person name="Chiriac C."/>
            <person name="Salcher M."/>
            <person name="Ghai R."/>
            <person name="Kavagutti S V."/>
        </authorList>
    </citation>
    <scope>NUCLEOTIDE SEQUENCE</scope>
</reference>
<proteinExistence type="predicted"/>
<protein>
    <submittedName>
        <fullName evidence="2">Unannotated protein</fullName>
    </submittedName>
</protein>
<feature type="region of interest" description="Disordered" evidence="1">
    <location>
        <begin position="519"/>
        <end position="540"/>
    </location>
</feature>
<name>A0A6J6S5M1_9ZZZZ</name>
<dbReference type="EMBL" id="CAEZXR010000379">
    <property type="protein sequence ID" value="CAB4730002.1"/>
    <property type="molecule type" value="Genomic_DNA"/>
</dbReference>